<proteinExistence type="predicted"/>
<reference evidence="1 2" key="1">
    <citation type="submission" date="2019-05" db="EMBL/GenBank/DDBJ databases">
        <title>Chryseobacterium sp. isolated from King George Island, maritime Antarctica.</title>
        <authorList>
            <person name="Peng X."/>
        </authorList>
    </citation>
    <scope>NUCLEOTIDE SEQUENCE [LARGE SCALE GENOMIC DNA]</scope>
    <source>
        <strain evidence="1 2">7-3A</strain>
    </source>
</reference>
<dbReference type="EMBL" id="CP040442">
    <property type="protein sequence ID" value="QOW11598.1"/>
    <property type="molecule type" value="Genomic_DNA"/>
</dbReference>
<dbReference type="RefSeq" id="WP_193811769.1">
    <property type="nucleotide sequence ID" value="NZ_CP040442.1"/>
</dbReference>
<sequence>MEKLILFVKTYKPDFNRVNKLMASIKLHNVENIPVVISVNDDDFDFFNDKFKSSFKVIKDSDIISTTITDPWRYQQIIKANVYRLDICKNYLCIDSDSEFIRDFFYTDFMFDDDTPYTIMHESKGFLESMENIKKDSENIFFKEALRATRPMFGNHGKEWDYGPSPYLWSAKVWEHFNNDFLKESKISFEGFFNEIDKITPPSECVIYGEYLLKTRLIDILPVEGFFKVYHYKEQYDLVKNLHDINKLKKNYLGVIFQSNWMVENSSSESLFSKLLKPFRGKS</sequence>
<keyword evidence="2" id="KW-1185">Reference proteome</keyword>
<evidence type="ECO:0000313" key="2">
    <source>
        <dbReference type="Proteomes" id="UP000594195"/>
    </source>
</evidence>
<dbReference type="AlphaFoldDB" id="A0A7M2YBE6"/>
<evidence type="ECO:0000313" key="1">
    <source>
        <dbReference type="EMBL" id="QOW11598.1"/>
    </source>
</evidence>
<protein>
    <recommendedName>
        <fullName evidence="3">Nucleotide-diphospho-sugar transferase domain-containing protein</fullName>
    </recommendedName>
</protein>
<dbReference type="Pfam" id="PF20102">
    <property type="entry name" value="DUF6492"/>
    <property type="match status" value="1"/>
</dbReference>
<dbReference type="KEGG" id="kfa:Q73A0000_15055"/>
<dbReference type="InterPro" id="IPR045499">
    <property type="entry name" value="DUF6492"/>
</dbReference>
<accession>A0A7M2YBE6</accession>
<organism evidence="1 2">
    <name type="scientific">Kaistella flava</name>
    <name type="common">ex Peng et al. 2021</name>
    <dbReference type="NCBI Taxonomy" id="2038776"/>
    <lineage>
        <taxon>Bacteria</taxon>
        <taxon>Pseudomonadati</taxon>
        <taxon>Bacteroidota</taxon>
        <taxon>Flavobacteriia</taxon>
        <taxon>Flavobacteriales</taxon>
        <taxon>Weeksellaceae</taxon>
        <taxon>Chryseobacterium group</taxon>
        <taxon>Kaistella</taxon>
    </lineage>
</organism>
<name>A0A7M2YBE6_9FLAO</name>
<dbReference type="Proteomes" id="UP000594195">
    <property type="component" value="Chromosome"/>
</dbReference>
<evidence type="ECO:0008006" key="3">
    <source>
        <dbReference type="Google" id="ProtNLM"/>
    </source>
</evidence>
<gene>
    <name evidence="1" type="ORF">Q73A0000_15055</name>
</gene>